<dbReference type="RefSeq" id="WP_128504938.1">
    <property type="nucleotide sequence ID" value="NZ_QUAC01000053.1"/>
</dbReference>
<accession>A0A371Q8Y1</accession>
<dbReference type="OrthoDB" id="3577245at2"/>
<dbReference type="Pfam" id="PF00174">
    <property type="entry name" value="Oxidored_molyb"/>
    <property type="match status" value="1"/>
</dbReference>
<feature type="region of interest" description="Disordered" evidence="1">
    <location>
        <begin position="1"/>
        <end position="26"/>
    </location>
</feature>
<proteinExistence type="predicted"/>
<reference evidence="3 4" key="1">
    <citation type="submission" date="2018-08" db="EMBL/GenBank/DDBJ databases">
        <title>Streptomyces NEAU-D10 sp. nov., a novel Actinomycete isolated from soil.</title>
        <authorList>
            <person name="Jin L."/>
        </authorList>
    </citation>
    <scope>NUCLEOTIDE SEQUENCE [LARGE SCALE GENOMIC DNA]</scope>
    <source>
        <strain evidence="3 4">NEAU-D10</strain>
    </source>
</reference>
<organism evidence="3 4">
    <name type="scientific">Streptomyces inhibens</name>
    <dbReference type="NCBI Taxonomy" id="2293571"/>
    <lineage>
        <taxon>Bacteria</taxon>
        <taxon>Bacillati</taxon>
        <taxon>Actinomycetota</taxon>
        <taxon>Actinomycetes</taxon>
        <taxon>Kitasatosporales</taxon>
        <taxon>Streptomycetaceae</taxon>
        <taxon>Streptomyces</taxon>
    </lineage>
</organism>
<keyword evidence="4" id="KW-1185">Reference proteome</keyword>
<evidence type="ECO:0000313" key="3">
    <source>
        <dbReference type="EMBL" id="REK90893.1"/>
    </source>
</evidence>
<dbReference type="Proteomes" id="UP000262477">
    <property type="component" value="Unassembled WGS sequence"/>
</dbReference>
<evidence type="ECO:0000256" key="1">
    <source>
        <dbReference type="SAM" id="MobiDB-lite"/>
    </source>
</evidence>
<dbReference type="InterPro" id="IPR036374">
    <property type="entry name" value="OxRdtase_Mopterin-bd_sf"/>
</dbReference>
<evidence type="ECO:0000313" key="4">
    <source>
        <dbReference type="Proteomes" id="UP000262477"/>
    </source>
</evidence>
<comment type="caution">
    <text evidence="3">The sequence shown here is derived from an EMBL/GenBank/DDBJ whole genome shotgun (WGS) entry which is preliminary data.</text>
</comment>
<dbReference type="SUPFAM" id="SSF56524">
    <property type="entry name" value="Oxidoreductase molybdopterin-binding domain"/>
    <property type="match status" value="1"/>
</dbReference>
<gene>
    <name evidence="3" type="ORF">DY245_07870</name>
</gene>
<feature type="domain" description="Oxidoreductase molybdopterin-binding" evidence="2">
    <location>
        <begin position="27"/>
        <end position="139"/>
    </location>
</feature>
<feature type="compositionally biased region" description="Polar residues" evidence="1">
    <location>
        <begin position="1"/>
        <end position="13"/>
    </location>
</feature>
<dbReference type="AlphaFoldDB" id="A0A371Q8Y1"/>
<evidence type="ECO:0000259" key="2">
    <source>
        <dbReference type="Pfam" id="PF00174"/>
    </source>
</evidence>
<dbReference type="Gene3D" id="3.90.420.10">
    <property type="entry name" value="Oxidoreductase, molybdopterin-binding domain"/>
    <property type="match status" value="1"/>
</dbReference>
<sequence>MSRLSPPSRTTAVRPTPGGSVSAGPRRFLIRGQLRRPLTLTVGDLRERWPQRRAEVVFDCATNGPQHHTFEGPLLRDVLDEAGPAFDARRRKDRSRYLLAVTGGDGHHTVLSWAEIDPDFGDAPILLATAMDGRRLDEAGSQLVVPSDRCGARYISAITGIWVGVCDPPELS</sequence>
<protein>
    <submittedName>
        <fullName evidence="3">Molybdopterin-dependent oxidoreductase</fullName>
    </submittedName>
</protein>
<dbReference type="InterPro" id="IPR000572">
    <property type="entry name" value="OxRdtase_Mopterin-bd_dom"/>
</dbReference>
<name>A0A371Q8Y1_STRIH</name>
<dbReference type="EMBL" id="QUAC01000053">
    <property type="protein sequence ID" value="REK90893.1"/>
    <property type="molecule type" value="Genomic_DNA"/>
</dbReference>